<evidence type="ECO:0000256" key="8">
    <source>
        <dbReference type="SAM" id="Coils"/>
    </source>
</evidence>
<feature type="compositionally biased region" description="Basic and acidic residues" evidence="9">
    <location>
        <begin position="447"/>
        <end position="456"/>
    </location>
</feature>
<dbReference type="PANTHER" id="PTHR23176">
    <property type="entry name" value="RHO/RAC/CDC GTPASE-ACTIVATING PROTEIN"/>
    <property type="match status" value="1"/>
</dbReference>
<organism evidence="12 13">
    <name type="scientific">Saccharomyces pastorianus</name>
    <name type="common">Lager yeast</name>
    <name type="synonym">Saccharomyces cerevisiae x Saccharomyces eubayanus</name>
    <dbReference type="NCBI Taxonomy" id="27292"/>
    <lineage>
        <taxon>Eukaryota</taxon>
        <taxon>Fungi</taxon>
        <taxon>Dikarya</taxon>
        <taxon>Ascomycota</taxon>
        <taxon>Saccharomycotina</taxon>
        <taxon>Saccharomycetes</taxon>
        <taxon>Saccharomycetales</taxon>
        <taxon>Saccharomycetaceae</taxon>
        <taxon>Saccharomyces</taxon>
    </lineage>
</organism>
<evidence type="ECO:0000256" key="7">
    <source>
        <dbReference type="PROSITE-ProRule" id="PRU00125"/>
    </source>
</evidence>
<dbReference type="AlphaFoldDB" id="A0A6C1E2X8"/>
<keyword evidence="1" id="KW-0343">GTPase activation</keyword>
<accession>A0A6C1E2X8</accession>
<keyword evidence="2" id="KW-0597">Phosphoprotein</keyword>
<evidence type="ECO:0000256" key="6">
    <source>
        <dbReference type="ARBA" id="ARBA00023038"/>
    </source>
</evidence>
<dbReference type="PROSITE" id="PS50238">
    <property type="entry name" value="RHOGAP"/>
    <property type="match status" value="1"/>
</dbReference>
<feature type="region of interest" description="Disordered" evidence="9">
    <location>
        <begin position="721"/>
        <end position="743"/>
    </location>
</feature>
<name>A0A6C1E2X8_SACPS</name>
<dbReference type="GO" id="GO:0046872">
    <property type="term" value="F:metal ion binding"/>
    <property type="evidence" value="ECO:0007669"/>
    <property type="project" value="UniProtKB-KW"/>
</dbReference>
<dbReference type="Pfam" id="PF00412">
    <property type="entry name" value="LIM"/>
    <property type="match status" value="1"/>
</dbReference>
<dbReference type="InterPro" id="IPR001781">
    <property type="entry name" value="Znf_LIM"/>
</dbReference>
<evidence type="ECO:0000256" key="4">
    <source>
        <dbReference type="ARBA" id="ARBA00022737"/>
    </source>
</evidence>
<dbReference type="PANTHER" id="PTHR23176:SF121">
    <property type="entry name" value="RHO-TYPE GTPASE-ACTIVATING PROTEIN 1-RELATED"/>
    <property type="match status" value="1"/>
</dbReference>
<feature type="compositionally biased region" description="Acidic residues" evidence="9">
    <location>
        <begin position="597"/>
        <end position="608"/>
    </location>
</feature>
<dbReference type="FunFam" id="1.10.555.10:FF:000057">
    <property type="entry name" value="Rho GTPase-activating protein"/>
    <property type="match status" value="1"/>
</dbReference>
<dbReference type="InterPro" id="IPR050729">
    <property type="entry name" value="Rho-GAP"/>
</dbReference>
<dbReference type="OrthoDB" id="19923at2759"/>
<keyword evidence="3 7" id="KW-0479">Metal-binding</keyword>
<keyword evidence="8" id="KW-0175">Coiled coil</keyword>
<feature type="region of interest" description="Disordered" evidence="9">
    <location>
        <begin position="564"/>
        <end position="609"/>
    </location>
</feature>
<dbReference type="SMART" id="SM00324">
    <property type="entry name" value="RhoGAP"/>
    <property type="match status" value="1"/>
</dbReference>
<dbReference type="InterPro" id="IPR000198">
    <property type="entry name" value="RhoGAP_dom"/>
</dbReference>
<dbReference type="InterPro" id="IPR008936">
    <property type="entry name" value="Rho_GTPase_activation_prot"/>
</dbReference>
<dbReference type="SUPFAM" id="SSF48350">
    <property type="entry name" value="GTPase activation domain, GAP"/>
    <property type="match status" value="1"/>
</dbReference>
<feature type="region of interest" description="Disordered" evidence="9">
    <location>
        <begin position="446"/>
        <end position="536"/>
    </location>
</feature>
<evidence type="ECO:0000313" key="12">
    <source>
        <dbReference type="EMBL" id="QID83696.1"/>
    </source>
</evidence>
<keyword evidence="6 7" id="KW-0440">LIM domain</keyword>
<dbReference type="Proteomes" id="UP000501346">
    <property type="component" value="Chromosome SeII-SeIV"/>
</dbReference>
<feature type="compositionally biased region" description="Polar residues" evidence="9">
    <location>
        <begin position="494"/>
        <end position="507"/>
    </location>
</feature>
<dbReference type="Gene3D" id="2.10.110.10">
    <property type="entry name" value="Cysteine Rich Protein"/>
    <property type="match status" value="2"/>
</dbReference>
<dbReference type="SMART" id="SM00132">
    <property type="entry name" value="LIM"/>
    <property type="match status" value="2"/>
</dbReference>
<proteinExistence type="predicted"/>
<dbReference type="GO" id="GO:0031106">
    <property type="term" value="P:septin ring organization"/>
    <property type="evidence" value="ECO:0007669"/>
    <property type="project" value="UniProtKB-ARBA"/>
</dbReference>
<feature type="region of interest" description="Disordered" evidence="9">
    <location>
        <begin position="667"/>
        <end position="706"/>
    </location>
</feature>
<feature type="domain" description="LIM zinc-binding" evidence="10">
    <location>
        <begin position="11"/>
        <end position="73"/>
    </location>
</feature>
<dbReference type="GO" id="GO:0007165">
    <property type="term" value="P:signal transduction"/>
    <property type="evidence" value="ECO:0007669"/>
    <property type="project" value="InterPro"/>
</dbReference>
<keyword evidence="13" id="KW-1185">Reference proteome</keyword>
<evidence type="ECO:0000259" key="10">
    <source>
        <dbReference type="PROSITE" id="PS50023"/>
    </source>
</evidence>
<sequence length="1009" mass="112469">MSADSTINQSASCVRCDKSIASSQVYELENKKWHDRCFTCYKCDKQLNADSDFLVLDTGTLICYDCSDKCTSCGNKIDDTAIILPSSNEPYCANCFKCCKCDKHIKNLKYAKTKRGLCCMDCHDKLIRKKNLLLGKQTRDSFRDNIPIALPQRSANRPLSPTRDNDKPSISANDFVVHENTTGSNEGKQVTPQVLVSQETDDTFSSSNDNDNDDSNDKQEKSSHARTISIDDILNSTLEHDSNSIEEQSLTDNEDYISRIAGNVSYRLLQPHKPNKDSIIVKEPKTPNSNSNANRFVSIYDKEEVDRDGTDNKENDVVISTPRNSNEKITSPLNSPMAVQAEEDLDQFHGLALSLPNVYKESNRSFQNTQTSKPTNQVSSLARSSTLEIKPSASSSTLRVSNSGNFSRPQTTDNSQSHNKIAPPANKKLSRSFSLKSKTFVHNLKSKTSEILDPKHPHNTTPVQESDTHSGWGVSSAHTTSARKSKIKKIPVSRGQSDSTVYKSVAQNEKPIASDSSHKKAQSSLGGIPKKQVPNDLVANRRINGSYPSASSGHHIAMFRTPPLESTPLFNRPSISSDSAHHRSSSLQTSRSTNTLLEDDSTNVDATDEQTTSLERDYYVTELTLRKLKSDVRELEGTKKKLLQDVESLKQMKERLSNDVVYLTREKDKQSVSSKESLEQKSNNGTTIIVKSPSANIDRKGSISNASPKPRFWKLFSSGSKDHQSEELDPQHSPNSSFSGGTSIAQKEISTPRLIRAHDGLQSPSKLSPSPSPKKSDIVYDGSHLYGSTLVARCAFEKCTVPMIIKCCIKYIEADDVGLNMEGLYRKSGSQTLIEDIEKEFAQNTPLHTDKVSSKLNNLLHQDVHAVASVLKRYLRKLPDPVLPFSIYDSLVDLVRSNQLVERLPLSKNGPAESSQKSSIYDTVVRNLNEILKSLPLEHYEVLKVLATHINKVQRYSEWNLMNLHNLSLVFAPSLIHDLDGEKDIVDMKERNYIVEFILGNYRDIFTLA</sequence>
<keyword evidence="4" id="KW-0677">Repeat</keyword>
<dbReference type="Pfam" id="PF00620">
    <property type="entry name" value="RhoGAP"/>
    <property type="match status" value="1"/>
</dbReference>
<dbReference type="CDD" id="cd09395">
    <property type="entry name" value="LIM2_Rga"/>
    <property type="match status" value="1"/>
</dbReference>
<feature type="coiled-coil region" evidence="8">
    <location>
        <begin position="625"/>
        <end position="666"/>
    </location>
</feature>
<feature type="region of interest" description="Disordered" evidence="9">
    <location>
        <begin position="364"/>
        <end position="433"/>
    </location>
</feature>
<feature type="region of interest" description="Disordered" evidence="9">
    <location>
        <begin position="144"/>
        <end position="170"/>
    </location>
</feature>
<evidence type="ECO:0000256" key="3">
    <source>
        <dbReference type="ARBA" id="ARBA00022723"/>
    </source>
</evidence>
<dbReference type="CDD" id="cd00159">
    <property type="entry name" value="RhoGAP"/>
    <property type="match status" value="1"/>
</dbReference>
<evidence type="ECO:0000256" key="2">
    <source>
        <dbReference type="ARBA" id="ARBA00022553"/>
    </source>
</evidence>
<feature type="compositionally biased region" description="Polar residues" evidence="9">
    <location>
        <begin position="671"/>
        <end position="695"/>
    </location>
</feature>
<feature type="domain" description="Rho-GAP" evidence="11">
    <location>
        <begin position="788"/>
        <end position="1006"/>
    </location>
</feature>
<gene>
    <name evidence="12" type="primary">RGA2_2</name>
    <name evidence="12" type="ORF">GRS66_006171</name>
</gene>
<evidence type="ECO:0000259" key="11">
    <source>
        <dbReference type="PROSITE" id="PS50238"/>
    </source>
</evidence>
<keyword evidence="5 7" id="KW-0862">Zinc</keyword>
<evidence type="ECO:0000256" key="1">
    <source>
        <dbReference type="ARBA" id="ARBA00022468"/>
    </source>
</evidence>
<reference evidence="12 13" key="1">
    <citation type="journal article" date="2019" name="BMC Genomics">
        <title>Chromosome level assembly and comparative genome analysis confirm lager-brewing yeasts originated from a single hybridization.</title>
        <authorList>
            <person name="Salazar A.N."/>
            <person name="Gorter de Vries A.R."/>
            <person name="van den Broek M."/>
            <person name="Brouwers N."/>
            <person name="de la Torre Cortes P."/>
            <person name="Kuijpers N.G.A."/>
            <person name="Daran J.G."/>
            <person name="Abeel T."/>
        </authorList>
    </citation>
    <scope>NUCLEOTIDE SEQUENCE [LARGE SCALE GENOMIC DNA]</scope>
    <source>
        <strain evidence="12 13">CBS 1483</strain>
    </source>
</reference>
<feature type="compositionally biased region" description="Basic residues" evidence="9">
    <location>
        <begin position="481"/>
        <end position="491"/>
    </location>
</feature>
<dbReference type="PROSITE" id="PS50023">
    <property type="entry name" value="LIM_DOMAIN_2"/>
    <property type="match status" value="1"/>
</dbReference>
<evidence type="ECO:0000313" key="13">
    <source>
        <dbReference type="Proteomes" id="UP000501346"/>
    </source>
</evidence>
<feature type="compositionally biased region" description="Polar residues" evidence="9">
    <location>
        <begin position="364"/>
        <end position="419"/>
    </location>
</feature>
<dbReference type="GO" id="GO:0032177">
    <property type="term" value="C:cellular bud neck split septin rings"/>
    <property type="evidence" value="ECO:0007669"/>
    <property type="project" value="UniProtKB-ARBA"/>
</dbReference>
<dbReference type="PROSITE" id="PS00478">
    <property type="entry name" value="LIM_DOMAIN_1"/>
    <property type="match status" value="1"/>
</dbReference>
<feature type="compositionally biased region" description="Basic and acidic residues" evidence="9">
    <location>
        <begin position="721"/>
        <end position="730"/>
    </location>
</feature>
<protein>
    <submittedName>
        <fullName evidence="12">Rho-type gtpase-activating protein</fullName>
    </submittedName>
</protein>
<dbReference type="CDD" id="cd09394">
    <property type="entry name" value="LIM1_Rga"/>
    <property type="match status" value="1"/>
</dbReference>
<feature type="region of interest" description="Disordered" evidence="9">
    <location>
        <begin position="200"/>
        <end position="228"/>
    </location>
</feature>
<feature type="compositionally biased region" description="Polar residues" evidence="9">
    <location>
        <begin position="732"/>
        <end position="743"/>
    </location>
</feature>
<dbReference type="Gene3D" id="1.10.555.10">
    <property type="entry name" value="Rho GTPase activation protein"/>
    <property type="match status" value="1"/>
</dbReference>
<evidence type="ECO:0000256" key="5">
    <source>
        <dbReference type="ARBA" id="ARBA00022833"/>
    </source>
</evidence>
<feature type="compositionally biased region" description="Polar residues" evidence="9">
    <location>
        <begin position="587"/>
        <end position="596"/>
    </location>
</feature>
<dbReference type="GO" id="GO:0005096">
    <property type="term" value="F:GTPase activator activity"/>
    <property type="evidence" value="ECO:0007669"/>
    <property type="project" value="UniProtKB-KW"/>
</dbReference>
<evidence type="ECO:0000256" key="9">
    <source>
        <dbReference type="SAM" id="MobiDB-lite"/>
    </source>
</evidence>
<dbReference type="EMBL" id="CP048999">
    <property type="protein sequence ID" value="QID83696.1"/>
    <property type="molecule type" value="Genomic_DNA"/>
</dbReference>